<evidence type="ECO:0000313" key="1">
    <source>
        <dbReference type="EMBL" id="KKL90431.1"/>
    </source>
</evidence>
<dbReference type="EMBL" id="LAZR01020009">
    <property type="protein sequence ID" value="KKL90431.1"/>
    <property type="molecule type" value="Genomic_DNA"/>
</dbReference>
<gene>
    <name evidence="1" type="ORF">LCGC14_1904820</name>
</gene>
<sequence length="48" mass="5506">VVLALHTATDAYGYKNTNLNTIELYILNADLRLKIEEKLLLEPQEKGY</sequence>
<comment type="caution">
    <text evidence="1">The sequence shown here is derived from an EMBL/GenBank/DDBJ whole genome shotgun (WGS) entry which is preliminary data.</text>
</comment>
<feature type="non-terminal residue" evidence="1">
    <location>
        <position position="1"/>
    </location>
</feature>
<reference evidence="1" key="1">
    <citation type="journal article" date="2015" name="Nature">
        <title>Complex archaea that bridge the gap between prokaryotes and eukaryotes.</title>
        <authorList>
            <person name="Spang A."/>
            <person name="Saw J.H."/>
            <person name="Jorgensen S.L."/>
            <person name="Zaremba-Niedzwiedzka K."/>
            <person name="Martijn J."/>
            <person name="Lind A.E."/>
            <person name="van Eijk R."/>
            <person name="Schleper C."/>
            <person name="Guy L."/>
            <person name="Ettema T.J."/>
        </authorList>
    </citation>
    <scope>NUCLEOTIDE SEQUENCE</scope>
</reference>
<accession>A0A0F9GIT6</accession>
<organism evidence="1">
    <name type="scientific">marine sediment metagenome</name>
    <dbReference type="NCBI Taxonomy" id="412755"/>
    <lineage>
        <taxon>unclassified sequences</taxon>
        <taxon>metagenomes</taxon>
        <taxon>ecological metagenomes</taxon>
    </lineage>
</organism>
<proteinExistence type="predicted"/>
<protein>
    <submittedName>
        <fullName evidence="1">Uncharacterized protein</fullName>
    </submittedName>
</protein>
<dbReference type="AlphaFoldDB" id="A0A0F9GIT6"/>
<name>A0A0F9GIT6_9ZZZZ</name>